<evidence type="ECO:0000313" key="3">
    <source>
        <dbReference type="Proteomes" id="UP000324222"/>
    </source>
</evidence>
<name>A0A5B7K7S7_PORTR</name>
<keyword evidence="3" id="KW-1185">Reference proteome</keyword>
<accession>A0A5B7K7S7</accession>
<sequence>MSAVCSFTARHDCTDYRPSCPCHAHHAHETQKQRPQNVTTVTTPTSSSTYTTTTTTTSYGSSSDSLGAPPLNFQYALVGSPALRACFYDLREIVLRIRLMLEEKDTSIYRYASKRNVVLQFVMQVAGTVRVARRMTCFATPAH</sequence>
<feature type="compositionally biased region" description="Low complexity" evidence="1">
    <location>
        <begin position="39"/>
        <end position="64"/>
    </location>
</feature>
<organism evidence="2 3">
    <name type="scientific">Portunus trituberculatus</name>
    <name type="common">Swimming crab</name>
    <name type="synonym">Neptunus trituberculatus</name>
    <dbReference type="NCBI Taxonomy" id="210409"/>
    <lineage>
        <taxon>Eukaryota</taxon>
        <taxon>Metazoa</taxon>
        <taxon>Ecdysozoa</taxon>
        <taxon>Arthropoda</taxon>
        <taxon>Crustacea</taxon>
        <taxon>Multicrustacea</taxon>
        <taxon>Malacostraca</taxon>
        <taxon>Eumalacostraca</taxon>
        <taxon>Eucarida</taxon>
        <taxon>Decapoda</taxon>
        <taxon>Pleocyemata</taxon>
        <taxon>Brachyura</taxon>
        <taxon>Eubrachyura</taxon>
        <taxon>Portunoidea</taxon>
        <taxon>Portunidae</taxon>
        <taxon>Portuninae</taxon>
        <taxon>Portunus</taxon>
    </lineage>
</organism>
<evidence type="ECO:0000313" key="2">
    <source>
        <dbReference type="EMBL" id="MPD02607.1"/>
    </source>
</evidence>
<dbReference type="EMBL" id="VSRR010132248">
    <property type="protein sequence ID" value="MPD02607.1"/>
    <property type="molecule type" value="Genomic_DNA"/>
</dbReference>
<dbReference type="AlphaFoldDB" id="A0A5B7K7S7"/>
<feature type="region of interest" description="Disordered" evidence="1">
    <location>
        <begin position="27"/>
        <end position="64"/>
    </location>
</feature>
<evidence type="ECO:0000256" key="1">
    <source>
        <dbReference type="SAM" id="MobiDB-lite"/>
    </source>
</evidence>
<dbReference type="Proteomes" id="UP000324222">
    <property type="component" value="Unassembled WGS sequence"/>
</dbReference>
<reference evidence="2 3" key="1">
    <citation type="submission" date="2019-05" db="EMBL/GenBank/DDBJ databases">
        <title>Another draft genome of Portunus trituberculatus and its Hox gene families provides insights of decapod evolution.</title>
        <authorList>
            <person name="Jeong J.-H."/>
            <person name="Song I."/>
            <person name="Kim S."/>
            <person name="Choi T."/>
            <person name="Kim D."/>
            <person name="Ryu S."/>
            <person name="Kim W."/>
        </authorList>
    </citation>
    <scope>NUCLEOTIDE SEQUENCE [LARGE SCALE GENOMIC DNA]</scope>
    <source>
        <tissue evidence="2">Muscle</tissue>
    </source>
</reference>
<gene>
    <name evidence="2" type="ORF">E2C01_098201</name>
</gene>
<comment type="caution">
    <text evidence="2">The sequence shown here is derived from an EMBL/GenBank/DDBJ whole genome shotgun (WGS) entry which is preliminary data.</text>
</comment>
<proteinExistence type="predicted"/>
<protein>
    <submittedName>
        <fullName evidence="2">Uncharacterized protein</fullName>
    </submittedName>
</protein>